<dbReference type="InterPro" id="IPR002716">
    <property type="entry name" value="PIN_dom"/>
</dbReference>
<reference evidence="2 3" key="1">
    <citation type="submission" date="2021-03" db="EMBL/GenBank/DDBJ databases">
        <title>Antimicrobial resistance genes in bacteria isolated from Japanese honey, and their potential for conferring macrolide and lincosamide resistance in the American foulbrood pathogen Paenibacillus larvae.</title>
        <authorList>
            <person name="Okamoto M."/>
            <person name="Kumagai M."/>
            <person name="Kanamori H."/>
            <person name="Takamatsu D."/>
        </authorList>
    </citation>
    <scope>NUCLEOTIDE SEQUENCE [LARGE SCALE GENOMIC DNA]</scope>
    <source>
        <strain evidence="2 3">J1TS3</strain>
    </source>
</reference>
<dbReference type="InterPro" id="IPR002850">
    <property type="entry name" value="PIN_toxin-like"/>
</dbReference>
<name>A0ABQ4KDI1_9BACI</name>
<dbReference type="InterPro" id="IPR029060">
    <property type="entry name" value="PIN-like_dom_sf"/>
</dbReference>
<comment type="caution">
    <text evidence="2">The sequence shown here is derived from an EMBL/GenBank/DDBJ whole genome shotgun (WGS) entry which is preliminary data.</text>
</comment>
<gene>
    <name evidence="2" type="ORF">J1TS3_42550</name>
</gene>
<evidence type="ECO:0000313" key="2">
    <source>
        <dbReference type="EMBL" id="GIN23121.1"/>
    </source>
</evidence>
<evidence type="ECO:0000259" key="1">
    <source>
        <dbReference type="Pfam" id="PF13470"/>
    </source>
</evidence>
<dbReference type="PANTHER" id="PTHR34610">
    <property type="entry name" value="SSL7007 PROTEIN"/>
    <property type="match status" value="1"/>
</dbReference>
<dbReference type="RefSeq" id="WP_212963887.1">
    <property type="nucleotide sequence ID" value="NZ_BOQT01000026.1"/>
</dbReference>
<dbReference type="PANTHER" id="PTHR34610:SF3">
    <property type="entry name" value="SSL7007 PROTEIN"/>
    <property type="match status" value="1"/>
</dbReference>
<protein>
    <recommendedName>
        <fullName evidence="1">PIN domain-containing protein</fullName>
    </recommendedName>
</protein>
<feature type="domain" description="PIN" evidence="1">
    <location>
        <begin position="8"/>
        <end position="120"/>
    </location>
</feature>
<dbReference type="Proteomes" id="UP000680279">
    <property type="component" value="Unassembled WGS sequence"/>
</dbReference>
<dbReference type="Pfam" id="PF13470">
    <property type="entry name" value="PIN_3"/>
    <property type="match status" value="1"/>
</dbReference>
<evidence type="ECO:0000313" key="3">
    <source>
        <dbReference type="Proteomes" id="UP000680279"/>
    </source>
</evidence>
<proteinExistence type="predicted"/>
<dbReference type="NCBIfam" id="TIGR00305">
    <property type="entry name" value="putative toxin-antitoxin system toxin component, PIN family"/>
    <property type="match status" value="1"/>
</dbReference>
<dbReference type="SUPFAM" id="SSF88723">
    <property type="entry name" value="PIN domain-like"/>
    <property type="match status" value="1"/>
</dbReference>
<keyword evidence="3" id="KW-1185">Reference proteome</keyword>
<accession>A0ABQ4KDI1</accession>
<dbReference type="EMBL" id="BOQT01000026">
    <property type="protein sequence ID" value="GIN23121.1"/>
    <property type="molecule type" value="Genomic_DNA"/>
</dbReference>
<sequence length="153" mass="17767">MKKSNIIAVLDTNIFISAWFHESDNCDKILSLVRDRKIRMLFAQDTIGELIYCVKNFARHNIDDVSSRITLMKSVMELFYYSKSVNTTDTKAMKTNDVYDDMFVKCAIEGKADYLITDDLKSGMHEINHDNLTVITSEEFVHTYEKKYGEIEI</sequence>
<organism evidence="2 3">
    <name type="scientific">Siminovitchia fordii</name>
    <dbReference type="NCBI Taxonomy" id="254759"/>
    <lineage>
        <taxon>Bacteria</taxon>
        <taxon>Bacillati</taxon>
        <taxon>Bacillota</taxon>
        <taxon>Bacilli</taxon>
        <taxon>Bacillales</taxon>
        <taxon>Bacillaceae</taxon>
        <taxon>Siminovitchia</taxon>
    </lineage>
</organism>